<accession>A0A813MD83</accession>
<dbReference type="SUPFAM" id="SSF53335">
    <property type="entry name" value="S-adenosyl-L-methionine-dependent methyltransferases"/>
    <property type="match status" value="1"/>
</dbReference>
<dbReference type="InterPro" id="IPR052514">
    <property type="entry name" value="SAM-dependent_MTase"/>
</dbReference>
<reference evidence="3" key="1">
    <citation type="submission" date="2021-02" db="EMBL/GenBank/DDBJ databases">
        <authorList>
            <person name="Nowell W R."/>
        </authorList>
    </citation>
    <scope>NUCLEOTIDE SEQUENCE</scope>
</reference>
<name>A0A813MD83_9BILA</name>
<dbReference type="OrthoDB" id="411251at2759"/>
<evidence type="ECO:0000313" key="9">
    <source>
        <dbReference type="Proteomes" id="UP000663877"/>
    </source>
</evidence>
<keyword evidence="1" id="KW-1133">Transmembrane helix</keyword>
<dbReference type="PANTHER" id="PTHR34203:SF15">
    <property type="entry name" value="SLL1173 PROTEIN"/>
    <property type="match status" value="1"/>
</dbReference>
<dbReference type="EMBL" id="CAJNOI010000653">
    <property type="protein sequence ID" value="CAF1324406.1"/>
    <property type="molecule type" value="Genomic_DNA"/>
</dbReference>
<dbReference type="PANTHER" id="PTHR34203">
    <property type="entry name" value="METHYLTRANSFERASE, FKBM FAMILY PROTEIN"/>
    <property type="match status" value="1"/>
</dbReference>
<dbReference type="EMBL" id="CAJNOM010000040">
    <property type="protein sequence ID" value="CAF0889351.1"/>
    <property type="molecule type" value="Genomic_DNA"/>
</dbReference>
<dbReference type="EMBL" id="CAJNOM010000037">
    <property type="protein sequence ID" value="CAF0878375.1"/>
    <property type="molecule type" value="Genomic_DNA"/>
</dbReference>
<dbReference type="NCBIfam" id="TIGR01444">
    <property type="entry name" value="fkbM_fam"/>
    <property type="match status" value="1"/>
</dbReference>
<evidence type="ECO:0000313" key="3">
    <source>
        <dbReference type="EMBL" id="CAF0718757.1"/>
    </source>
</evidence>
<evidence type="ECO:0000259" key="2">
    <source>
        <dbReference type="Pfam" id="PF05050"/>
    </source>
</evidence>
<dbReference type="Proteomes" id="UP000663832">
    <property type="component" value="Unassembled WGS sequence"/>
</dbReference>
<dbReference type="AlphaFoldDB" id="A0A813MD83"/>
<keyword evidence="1" id="KW-0472">Membrane</keyword>
<evidence type="ECO:0000313" key="4">
    <source>
        <dbReference type="EMBL" id="CAF0878375.1"/>
    </source>
</evidence>
<evidence type="ECO:0000313" key="8">
    <source>
        <dbReference type="Proteomes" id="UP000663832"/>
    </source>
</evidence>
<dbReference type="Gene3D" id="3.40.50.150">
    <property type="entry name" value="Vaccinia Virus protein VP39"/>
    <property type="match status" value="1"/>
</dbReference>
<evidence type="ECO:0000313" key="7">
    <source>
        <dbReference type="EMBL" id="CAF1586242.1"/>
    </source>
</evidence>
<dbReference type="InterPro" id="IPR029063">
    <property type="entry name" value="SAM-dependent_MTases_sf"/>
</dbReference>
<dbReference type="Proteomes" id="UP000663877">
    <property type="component" value="Unassembled WGS sequence"/>
</dbReference>
<dbReference type="InterPro" id="IPR006342">
    <property type="entry name" value="FkbM_mtfrase"/>
</dbReference>
<dbReference type="EMBL" id="CAJNOI010000001">
    <property type="protein sequence ID" value="CAF0718757.1"/>
    <property type="molecule type" value="Genomic_DNA"/>
</dbReference>
<evidence type="ECO:0000313" key="6">
    <source>
        <dbReference type="EMBL" id="CAF1324406.1"/>
    </source>
</evidence>
<feature type="domain" description="Methyltransferase FkbM" evidence="2">
    <location>
        <begin position="157"/>
        <end position="342"/>
    </location>
</feature>
<keyword evidence="1" id="KW-0812">Transmembrane</keyword>
<feature type="transmembrane region" description="Helical" evidence="1">
    <location>
        <begin position="22"/>
        <end position="40"/>
    </location>
</feature>
<dbReference type="EMBL" id="CAJNOM010001016">
    <property type="protein sequence ID" value="CAF1586242.1"/>
    <property type="molecule type" value="Genomic_DNA"/>
</dbReference>
<organism evidence="3 9">
    <name type="scientific">Adineta steineri</name>
    <dbReference type="NCBI Taxonomy" id="433720"/>
    <lineage>
        <taxon>Eukaryota</taxon>
        <taxon>Metazoa</taxon>
        <taxon>Spiralia</taxon>
        <taxon>Gnathifera</taxon>
        <taxon>Rotifera</taxon>
        <taxon>Eurotatoria</taxon>
        <taxon>Bdelloidea</taxon>
        <taxon>Adinetida</taxon>
        <taxon>Adinetidae</taxon>
        <taxon>Adineta</taxon>
    </lineage>
</organism>
<comment type="caution">
    <text evidence="3">The sequence shown here is derived from an EMBL/GenBank/DDBJ whole genome shotgun (WGS) entry which is preliminary data.</text>
</comment>
<evidence type="ECO:0000313" key="5">
    <source>
        <dbReference type="EMBL" id="CAF0889351.1"/>
    </source>
</evidence>
<gene>
    <name evidence="6" type="ORF">BJG266_LOCUS33527</name>
    <name evidence="3" type="ORF">BJG266_LOCUS4</name>
    <name evidence="7" type="ORF">QVE165_LOCUS50662</name>
    <name evidence="4" type="ORF">QVE165_LOCUS8275</name>
    <name evidence="5" type="ORF">QVE165_LOCUS8858</name>
</gene>
<protein>
    <recommendedName>
        <fullName evidence="2">Methyltransferase FkbM domain-containing protein</fullName>
    </recommendedName>
</protein>
<evidence type="ECO:0000256" key="1">
    <source>
        <dbReference type="SAM" id="Phobius"/>
    </source>
</evidence>
<keyword evidence="8" id="KW-1185">Reference proteome</keyword>
<dbReference type="Pfam" id="PF05050">
    <property type="entry name" value="Methyltransf_21"/>
    <property type="match status" value="1"/>
</dbReference>
<sequence>MVLKYHRRLISTSLFIDEIMKLIKRYFIVITVFFLFYLAIINKNRLFPRLVFGQFHLISTESNQTVNVRQSQLYEHEISNGGIITLYDVTQDNEWDFQCPKTQYNEADITDVRICIYDPQHDEHVSGQLNDHGKWEPVVVRSFLRLLRALPNTHVIDIGANLGLYTLLATKYDRHVIAVEPLYDSLIRLHKSIQINNVQHQVTLIANAIGVKHERLALNIVDKNLGASYLSYLDQLAPSDKKLEKLVDEQHGIPPRVLAEVDTITLDDLVSIYPIFFKRAILKMDIEGFEALAFSNASVLFNRTEIPAIYMEFGKLIEIKYHRGMMKKIEEMLSFLKKRNYEPYEVNDINHILYDNWESWPWDVAFRRCDICRCPGLEKLVGSAE</sequence>
<proteinExistence type="predicted"/>